<gene>
    <name evidence="3" type="ORF">FQU76_23295</name>
</gene>
<dbReference type="RefSeq" id="WP_146482268.1">
    <property type="nucleotide sequence ID" value="NZ_CP042266.1"/>
</dbReference>
<sequence length="86" mass="9368">MSECPHTATLPRPEPAPGSETCPECVIAGTTPVHLRLCLVCGHVGCCDSSPLRHATAHFHETDHAVMRSFEPGEDWRWCFVDGALV</sequence>
<evidence type="ECO:0000256" key="1">
    <source>
        <dbReference type="SAM" id="MobiDB-lite"/>
    </source>
</evidence>
<dbReference type="Proteomes" id="UP000320580">
    <property type="component" value="Chromosome"/>
</dbReference>
<dbReference type="AlphaFoldDB" id="A0A5B8IN51"/>
<proteinExistence type="predicted"/>
<dbReference type="InterPro" id="IPR013083">
    <property type="entry name" value="Znf_RING/FYVE/PHD"/>
</dbReference>
<feature type="region of interest" description="Disordered" evidence="1">
    <location>
        <begin position="1"/>
        <end position="20"/>
    </location>
</feature>
<organism evidence="3 4">
    <name type="scientific">Streptomyces qinzhouensis</name>
    <dbReference type="NCBI Taxonomy" id="2599401"/>
    <lineage>
        <taxon>Bacteria</taxon>
        <taxon>Bacillati</taxon>
        <taxon>Actinomycetota</taxon>
        <taxon>Actinomycetes</taxon>
        <taxon>Kitasatosporales</taxon>
        <taxon>Streptomycetaceae</taxon>
        <taxon>Streptomyces</taxon>
    </lineage>
</organism>
<protein>
    <recommendedName>
        <fullName evidence="2">UBP-type domain-containing protein</fullName>
    </recommendedName>
</protein>
<evidence type="ECO:0000259" key="2">
    <source>
        <dbReference type="PROSITE" id="PS50271"/>
    </source>
</evidence>
<keyword evidence="4" id="KW-1185">Reference proteome</keyword>
<dbReference type="PROSITE" id="PS50271">
    <property type="entry name" value="ZF_UBP"/>
    <property type="match status" value="1"/>
</dbReference>
<dbReference type="EMBL" id="CP042266">
    <property type="protein sequence ID" value="QDY78959.1"/>
    <property type="molecule type" value="Genomic_DNA"/>
</dbReference>
<dbReference type="OrthoDB" id="120315at2"/>
<evidence type="ECO:0000313" key="3">
    <source>
        <dbReference type="EMBL" id="QDY78959.1"/>
    </source>
</evidence>
<accession>A0A5B8IN51</accession>
<dbReference type="InterPro" id="IPR001607">
    <property type="entry name" value="Znf_UBP"/>
</dbReference>
<name>A0A5B8IN51_9ACTN</name>
<feature type="domain" description="UBP-type" evidence="2">
    <location>
        <begin position="2"/>
        <end position="86"/>
    </location>
</feature>
<dbReference type="SUPFAM" id="SSF57850">
    <property type="entry name" value="RING/U-box"/>
    <property type="match status" value="1"/>
</dbReference>
<dbReference type="Pfam" id="PF02148">
    <property type="entry name" value="zf-UBP"/>
    <property type="match status" value="1"/>
</dbReference>
<reference evidence="3 4" key="1">
    <citation type="submission" date="2019-07" db="EMBL/GenBank/DDBJ databases">
        <authorList>
            <person name="Zhu P."/>
        </authorList>
    </citation>
    <scope>NUCLEOTIDE SEQUENCE [LARGE SCALE GENOMIC DNA]</scope>
    <source>
        <strain evidence="3 4">SSL-25</strain>
    </source>
</reference>
<dbReference type="KEGG" id="sqz:FQU76_23295"/>
<dbReference type="Gene3D" id="3.30.40.10">
    <property type="entry name" value="Zinc/RING finger domain, C3HC4 (zinc finger)"/>
    <property type="match status" value="1"/>
</dbReference>
<dbReference type="GO" id="GO:0008270">
    <property type="term" value="F:zinc ion binding"/>
    <property type="evidence" value="ECO:0007669"/>
    <property type="project" value="InterPro"/>
</dbReference>
<evidence type="ECO:0000313" key="4">
    <source>
        <dbReference type="Proteomes" id="UP000320580"/>
    </source>
</evidence>